<proteinExistence type="predicted"/>
<evidence type="ECO:0000313" key="3">
    <source>
        <dbReference type="Proteomes" id="UP000195755"/>
    </source>
</evidence>
<evidence type="ECO:0000313" key="2">
    <source>
        <dbReference type="EMBL" id="ARZ71769.1"/>
    </source>
</evidence>
<sequence length="340" mass="38150">MASVYVSWWNVENLFDEENSPRRSEKLARVLAGDLRGWTPELRDRKISRLASVIAKMNDGQGPDLLGVCEIENEFVMRGLIDAITVLLPNRSYDVAHADTSDQRGIDVAFIFDSTLFTAPADEQFQHVVMRRTGTRELFQVNFRTADGVTWAVFGNHWPSRRGGHLESEGYRAVAGETLSFFHERVLEVHGVKTPVLAMGDFNDEPFDVSLTRHALSTRQRAKVMNATEAPLLWNLMWPVEGVDERRAEAGEADVRLPSGTLYFDGFANVFDQFLVNKNMLKANSALRADPDSVHIVTQPPDMISTGKYPEPVIFGGMGKPVNRDGYSDHYPIGMRVHLA</sequence>
<gene>
    <name evidence="2" type="ORF">SMD11_6193</name>
</gene>
<dbReference type="InterPro" id="IPR036691">
    <property type="entry name" value="Endo/exonu/phosph_ase_sf"/>
</dbReference>
<dbReference type="Pfam" id="PF19580">
    <property type="entry name" value="Exo_endo_phos_3"/>
    <property type="match status" value="1"/>
</dbReference>
<protein>
    <recommendedName>
        <fullName evidence="1">Endonuclease/exonuclease/phosphatase domain-containing protein</fullName>
    </recommendedName>
</protein>
<dbReference type="OrthoDB" id="7297112at2"/>
<dbReference type="PANTHER" id="PTHR42834">
    <property type="entry name" value="ENDONUCLEASE/EXONUCLEASE/PHOSPHATASE FAMILY PROTEIN (AFU_ORTHOLOGUE AFUA_3G09210)"/>
    <property type="match status" value="1"/>
</dbReference>
<dbReference type="KEGG" id="salj:SMD11_6193"/>
<dbReference type="PANTHER" id="PTHR42834:SF1">
    <property type="entry name" value="ENDONUCLEASE_EXONUCLEASE_PHOSPHATASE FAMILY PROTEIN (AFU_ORTHOLOGUE AFUA_3G09210)"/>
    <property type="match status" value="1"/>
</dbReference>
<reference evidence="2 3" key="1">
    <citation type="submission" date="2017-06" db="EMBL/GenBank/DDBJ databases">
        <title>Streptomyces albireticuli Genome sequencing and assembly.</title>
        <authorList>
            <person name="Wang Y."/>
            <person name="Du B."/>
            <person name="Ding Y."/>
            <person name="Liu H."/>
            <person name="Hou Q."/>
            <person name="Liu K."/>
            <person name="Yao L."/>
            <person name="Wang C."/>
        </authorList>
    </citation>
    <scope>NUCLEOTIDE SEQUENCE [LARGE SCALE GENOMIC DNA]</scope>
    <source>
        <strain evidence="2 3">MDJK11</strain>
    </source>
</reference>
<dbReference type="EMBL" id="CP021744">
    <property type="protein sequence ID" value="ARZ71769.1"/>
    <property type="molecule type" value="Genomic_DNA"/>
</dbReference>
<dbReference type="SUPFAM" id="SSF56219">
    <property type="entry name" value="DNase I-like"/>
    <property type="match status" value="1"/>
</dbReference>
<evidence type="ECO:0000259" key="1">
    <source>
        <dbReference type="Pfam" id="PF19580"/>
    </source>
</evidence>
<dbReference type="AlphaFoldDB" id="A0A1Z2LBS5"/>
<dbReference type="Proteomes" id="UP000195755">
    <property type="component" value="Chromosome"/>
</dbReference>
<name>A0A1Z2LBS5_9ACTN</name>
<dbReference type="InterPro" id="IPR005135">
    <property type="entry name" value="Endo/exonuclease/phosphatase"/>
</dbReference>
<dbReference type="RefSeq" id="WP_087929509.1">
    <property type="nucleotide sequence ID" value="NZ_CP021744.1"/>
</dbReference>
<accession>A0A1Z2LBS5</accession>
<organism evidence="2 3">
    <name type="scientific">Streptomyces albireticuli</name>
    <dbReference type="NCBI Taxonomy" id="1940"/>
    <lineage>
        <taxon>Bacteria</taxon>
        <taxon>Bacillati</taxon>
        <taxon>Actinomycetota</taxon>
        <taxon>Actinomycetes</taxon>
        <taxon>Kitasatosporales</taxon>
        <taxon>Streptomycetaceae</taxon>
        <taxon>Streptomyces</taxon>
    </lineage>
</organism>
<feature type="domain" description="Endonuclease/exonuclease/phosphatase" evidence="1">
    <location>
        <begin position="6"/>
        <end position="336"/>
    </location>
</feature>
<dbReference type="Gene3D" id="3.60.10.10">
    <property type="entry name" value="Endonuclease/exonuclease/phosphatase"/>
    <property type="match status" value="1"/>
</dbReference>
<dbReference type="GO" id="GO:0003824">
    <property type="term" value="F:catalytic activity"/>
    <property type="evidence" value="ECO:0007669"/>
    <property type="project" value="InterPro"/>
</dbReference>